<sequence length="129" mass="15400">MIVNDELEFTVVGKFSYRWPDIQDLRRLIPKQCDLKGEVNIGLLSNRYVLIKASRMEDYVNLLSKPIFYIAHKNWNYPMRTLKWYPLFDPKEETAVAIAWISLPSLPPLFFLEKRQSFQLQQQWGSLYK</sequence>
<accession>A0A0V0I2G2</accession>
<proteinExistence type="predicted"/>
<protein>
    <submittedName>
        <fullName evidence="2">Putative ovule protein</fullName>
    </submittedName>
</protein>
<evidence type="ECO:0000259" key="1">
    <source>
        <dbReference type="Pfam" id="PF14111"/>
    </source>
</evidence>
<reference evidence="2" key="1">
    <citation type="submission" date="2015-12" db="EMBL/GenBank/DDBJ databases">
        <title>Gene expression during late stages of embryo sac development: a critical building block for successful pollen-pistil interactions.</title>
        <authorList>
            <person name="Liu Y."/>
            <person name="Joly V."/>
            <person name="Sabar M."/>
            <person name="Matton D.P."/>
        </authorList>
    </citation>
    <scope>NUCLEOTIDE SEQUENCE</scope>
</reference>
<dbReference type="Pfam" id="PF14111">
    <property type="entry name" value="DUF4283"/>
    <property type="match status" value="1"/>
</dbReference>
<dbReference type="AlphaFoldDB" id="A0A0V0I2G2"/>
<dbReference type="PANTHER" id="PTHR31286">
    <property type="entry name" value="GLYCINE-RICH CELL WALL STRUCTURAL PROTEIN 1.8-LIKE"/>
    <property type="match status" value="1"/>
</dbReference>
<dbReference type="PANTHER" id="PTHR31286:SF179">
    <property type="entry name" value="RNASE H TYPE-1 DOMAIN-CONTAINING PROTEIN"/>
    <property type="match status" value="1"/>
</dbReference>
<dbReference type="InterPro" id="IPR040256">
    <property type="entry name" value="At4g02000-like"/>
</dbReference>
<name>A0A0V0I2G2_SOLCH</name>
<evidence type="ECO:0000313" key="2">
    <source>
        <dbReference type="EMBL" id="JAP26474.1"/>
    </source>
</evidence>
<feature type="domain" description="DUF4283" evidence="1">
    <location>
        <begin position="4"/>
        <end position="92"/>
    </location>
</feature>
<dbReference type="EMBL" id="GEDG01012187">
    <property type="protein sequence ID" value="JAP26474.1"/>
    <property type="molecule type" value="Transcribed_RNA"/>
</dbReference>
<dbReference type="InterPro" id="IPR025558">
    <property type="entry name" value="DUF4283"/>
</dbReference>
<organism evidence="2">
    <name type="scientific">Solanum chacoense</name>
    <name type="common">Chaco potato</name>
    <dbReference type="NCBI Taxonomy" id="4108"/>
    <lineage>
        <taxon>Eukaryota</taxon>
        <taxon>Viridiplantae</taxon>
        <taxon>Streptophyta</taxon>
        <taxon>Embryophyta</taxon>
        <taxon>Tracheophyta</taxon>
        <taxon>Spermatophyta</taxon>
        <taxon>Magnoliopsida</taxon>
        <taxon>eudicotyledons</taxon>
        <taxon>Gunneridae</taxon>
        <taxon>Pentapetalae</taxon>
        <taxon>asterids</taxon>
        <taxon>lamiids</taxon>
        <taxon>Solanales</taxon>
        <taxon>Solanaceae</taxon>
        <taxon>Solanoideae</taxon>
        <taxon>Solaneae</taxon>
        <taxon>Solanum</taxon>
    </lineage>
</organism>